<feature type="domain" description="Aminoglycoside phosphotransferase" evidence="1">
    <location>
        <begin position="32"/>
        <end position="246"/>
    </location>
</feature>
<dbReference type="AlphaFoldDB" id="A0A4R4ZHG5"/>
<reference evidence="2 3" key="1">
    <citation type="submission" date="2019-03" db="EMBL/GenBank/DDBJ databases">
        <title>Draft genome sequences of novel Actinobacteria.</title>
        <authorList>
            <person name="Sahin N."/>
            <person name="Ay H."/>
            <person name="Saygin H."/>
        </authorList>
    </citation>
    <scope>NUCLEOTIDE SEQUENCE [LARGE SCALE GENOMIC DNA]</scope>
    <source>
        <strain evidence="2 3">JCM 13523</strain>
    </source>
</reference>
<dbReference type="Gene3D" id="3.30.200.20">
    <property type="entry name" value="Phosphorylase Kinase, domain 1"/>
    <property type="match status" value="1"/>
</dbReference>
<organism evidence="2 3">
    <name type="scientific">Kribbella antibiotica</name>
    <dbReference type="NCBI Taxonomy" id="190195"/>
    <lineage>
        <taxon>Bacteria</taxon>
        <taxon>Bacillati</taxon>
        <taxon>Actinomycetota</taxon>
        <taxon>Actinomycetes</taxon>
        <taxon>Propionibacteriales</taxon>
        <taxon>Kribbellaceae</taxon>
        <taxon>Kribbella</taxon>
    </lineage>
</organism>
<evidence type="ECO:0000313" key="2">
    <source>
        <dbReference type="EMBL" id="TDD56899.1"/>
    </source>
</evidence>
<keyword evidence="3" id="KW-1185">Reference proteome</keyword>
<dbReference type="EMBL" id="SMKX01000081">
    <property type="protein sequence ID" value="TDD56899.1"/>
    <property type="molecule type" value="Genomic_DNA"/>
</dbReference>
<protein>
    <recommendedName>
        <fullName evidence="1">Aminoglycoside phosphotransferase domain-containing protein</fullName>
    </recommendedName>
</protein>
<gene>
    <name evidence="2" type="ORF">E1263_24980</name>
</gene>
<dbReference type="SUPFAM" id="SSF56112">
    <property type="entry name" value="Protein kinase-like (PK-like)"/>
    <property type="match status" value="1"/>
</dbReference>
<dbReference type="OrthoDB" id="101887at2"/>
<accession>A0A4R4ZHG5</accession>
<name>A0A4R4ZHG5_9ACTN</name>
<evidence type="ECO:0000313" key="3">
    <source>
        <dbReference type="Proteomes" id="UP000295124"/>
    </source>
</evidence>
<dbReference type="InterPro" id="IPR011009">
    <property type="entry name" value="Kinase-like_dom_sf"/>
</dbReference>
<dbReference type="Gene3D" id="3.90.1200.10">
    <property type="match status" value="1"/>
</dbReference>
<evidence type="ECO:0000259" key="1">
    <source>
        <dbReference type="Pfam" id="PF01636"/>
    </source>
</evidence>
<dbReference type="Pfam" id="PF01636">
    <property type="entry name" value="APH"/>
    <property type="match status" value="1"/>
</dbReference>
<proteinExistence type="predicted"/>
<dbReference type="Proteomes" id="UP000295124">
    <property type="component" value="Unassembled WGS sequence"/>
</dbReference>
<dbReference type="InterPro" id="IPR002575">
    <property type="entry name" value="Aminoglycoside_PTrfase"/>
</dbReference>
<comment type="caution">
    <text evidence="2">The sequence shown here is derived from an EMBL/GenBank/DDBJ whole genome shotgun (WGS) entry which is preliminary data.</text>
</comment>
<sequence>MTVVDERAIALAALENFPVEVRRVTRAAHSFNTIYRVETARGTYALRVGPTLRIHTAGTAAAEAEWQRALVADGFAVPDVVLTSSGEPMVTVEGRTCVLFTWVHGRLMRPRLGPSRARLLGRLMARLHDHPVRRDFDVLHADKVLYWLVPDRLADVPAHGKVLTEARDNAQELIDQLWAGGEPQLIHGDLTAANVIEAPGAGPVPIDFQDLVIGFPEQDISFTLASFGRRDDREAMHQAFRAGYSEIRPWPDVSDTVMQGLIIARGLHQLNITLALADGPLPQDYLDYHGAKAKTWLQG</sequence>